<protein>
    <submittedName>
        <fullName evidence="2">Ribosomal protein L7Ae family protein</fullName>
    </submittedName>
</protein>
<dbReference type="Gene3D" id="3.30.1330.30">
    <property type="match status" value="1"/>
</dbReference>
<dbReference type="EMBL" id="LAYJ01000078">
    <property type="protein sequence ID" value="KKI51458.1"/>
    <property type="molecule type" value="Genomic_DNA"/>
</dbReference>
<dbReference type="Proteomes" id="UP000034076">
    <property type="component" value="Unassembled WGS sequence"/>
</dbReference>
<comment type="caution">
    <text evidence="2">The sequence shown here is derived from an EMBL/GenBank/DDBJ whole genome shotgun (WGS) entry which is preliminary data.</text>
</comment>
<accession>A0A0M2NH29</accession>
<evidence type="ECO:0000259" key="1">
    <source>
        <dbReference type="Pfam" id="PF01248"/>
    </source>
</evidence>
<dbReference type="Pfam" id="PF01248">
    <property type="entry name" value="Ribosomal_L7Ae"/>
    <property type="match status" value="1"/>
</dbReference>
<reference evidence="2 3" key="1">
    <citation type="submission" date="2015-04" db="EMBL/GenBank/DDBJ databases">
        <title>Draft genome sequence of bacteremic isolate Catabacter hongkongensis type strain HKU16T.</title>
        <authorList>
            <person name="Lau S.K."/>
            <person name="Teng J.L."/>
            <person name="Huang Y."/>
            <person name="Curreem S.O."/>
            <person name="Tsui S.K."/>
            <person name="Woo P.C."/>
        </authorList>
    </citation>
    <scope>NUCLEOTIDE SEQUENCE [LARGE SCALE GENOMIC DNA]</scope>
    <source>
        <strain evidence="2 3">HKU16</strain>
    </source>
</reference>
<dbReference type="InterPro" id="IPR029064">
    <property type="entry name" value="Ribosomal_eL30-like_sf"/>
</dbReference>
<proteinExistence type="predicted"/>
<gene>
    <name evidence="2" type="ORF">CHK_1246</name>
</gene>
<dbReference type="STRING" id="270498.CHK_1246"/>
<keyword evidence="2" id="KW-0687">Ribonucleoprotein</keyword>
<evidence type="ECO:0000313" key="3">
    <source>
        <dbReference type="Proteomes" id="UP000034076"/>
    </source>
</evidence>
<evidence type="ECO:0000313" key="2">
    <source>
        <dbReference type="EMBL" id="KKI51458.1"/>
    </source>
</evidence>
<dbReference type="OrthoDB" id="9794863at2"/>
<sequence>MENENFLRFLGLAARAGKLVYGAQGVDQAIKKRKAKLVVVDGGASENTKKEIRDACTYYHVKLIILEEKDVLGRSLNKPNNKIIGIVCPRFASSAWEKYSMNSGGEIIEQN</sequence>
<dbReference type="InterPro" id="IPR004038">
    <property type="entry name" value="Ribosomal_eL8/eL30/eS12/Gad45"/>
</dbReference>
<keyword evidence="2" id="KW-0689">Ribosomal protein</keyword>
<dbReference type="GO" id="GO:0005840">
    <property type="term" value="C:ribosome"/>
    <property type="evidence" value="ECO:0007669"/>
    <property type="project" value="UniProtKB-KW"/>
</dbReference>
<keyword evidence="3" id="KW-1185">Reference proteome</keyword>
<name>A0A0M2NH29_9FIRM</name>
<feature type="domain" description="Ribosomal protein eL8/eL30/eS12/Gadd45" evidence="1">
    <location>
        <begin position="10"/>
        <end position="82"/>
    </location>
</feature>
<dbReference type="AlphaFoldDB" id="A0A0M2NH29"/>
<organism evidence="2 3">
    <name type="scientific">Christensenella hongkongensis</name>
    <dbReference type="NCBI Taxonomy" id="270498"/>
    <lineage>
        <taxon>Bacteria</taxon>
        <taxon>Bacillati</taxon>
        <taxon>Bacillota</taxon>
        <taxon>Clostridia</taxon>
        <taxon>Christensenellales</taxon>
        <taxon>Christensenellaceae</taxon>
        <taxon>Christensenella</taxon>
    </lineage>
</organism>
<dbReference type="SUPFAM" id="SSF55315">
    <property type="entry name" value="L30e-like"/>
    <property type="match status" value="1"/>
</dbReference>
<dbReference type="RefSeq" id="WP_046443125.1">
    <property type="nucleotide sequence ID" value="NZ_CAUERS010000006.1"/>
</dbReference>